<dbReference type="KEGG" id="vg:77943153"/>
<gene>
    <name evidence="1" type="primary">70</name>
    <name evidence="1" type="ORF">SEA_MOLLYMUR_70</name>
</gene>
<proteinExistence type="predicted"/>
<evidence type="ECO:0000313" key="2">
    <source>
        <dbReference type="Proteomes" id="UP000319811"/>
    </source>
</evidence>
<keyword evidence="2" id="KW-1185">Reference proteome</keyword>
<dbReference type="EMBL" id="MK977705">
    <property type="protein sequence ID" value="QDF15430.1"/>
    <property type="molecule type" value="Genomic_DNA"/>
</dbReference>
<dbReference type="Proteomes" id="UP000319811">
    <property type="component" value="Segment"/>
</dbReference>
<dbReference type="RefSeq" id="YP_010667041.1">
    <property type="nucleotide sequence ID" value="NC_070948.1"/>
</dbReference>
<organism evidence="1 2">
    <name type="scientific">Gordonia phage Mollymur</name>
    <dbReference type="NCBI Taxonomy" id="2590895"/>
    <lineage>
        <taxon>Viruses</taxon>
        <taxon>Duplodnaviria</taxon>
        <taxon>Heunggongvirae</taxon>
        <taxon>Uroviricota</taxon>
        <taxon>Caudoviricetes</taxon>
        <taxon>Mollymurvirus</taxon>
        <taxon>Mollymurvirus mollymur</taxon>
    </lineage>
</organism>
<name>A0A4Y6EBT6_9CAUD</name>
<protein>
    <submittedName>
        <fullName evidence="1">Uncharacterized protein</fullName>
    </submittedName>
</protein>
<sequence length="55" mass="6411">MTRGPLAPGEWKSKSPEEIDDLVREWHTSPRAEYCPNLNEWLGMSFTEYGEWLIG</sequence>
<accession>A0A4Y6EBT6</accession>
<dbReference type="GeneID" id="77943153"/>
<reference evidence="1 2" key="1">
    <citation type="submission" date="2019-05" db="EMBL/GenBank/DDBJ databases">
        <authorList>
            <person name="Murphy M.E."/>
            <person name="Alvaro L.E."/>
            <person name="Baker K.N."/>
            <person name="Baxter I.S."/>
            <person name="Brown M.R."/>
            <person name="Driscoll K.D."/>
            <person name="Elrubaie J.M."/>
            <person name="Feith S.L."/>
            <person name="Indihar D.F."/>
            <person name="Knoch V.T."/>
            <person name="Koirtyohann K.M."/>
            <person name="Kratz M.A."/>
            <person name="Lear A.H."/>
            <person name="Lindblom K.E."/>
            <person name="Marcus E.R."/>
            <person name="Sensor R."/>
            <person name="Sherman S.J."/>
            <person name="Swift V.R."/>
            <person name="White K.E."/>
            <person name="Wills S.J."/>
            <person name="Gatt S.M."/>
            <person name="Lohbauer S.A."/>
            <person name="Power T.R."/>
            <person name="Rosales K.A."/>
            <person name="Sisson B.M."/>
            <person name="Isern S."/>
            <person name="Michael S.F."/>
            <person name="Monti D.L."/>
            <person name="Garlena R.A."/>
            <person name="Russell D.A."/>
            <person name="Pope W.H."/>
            <person name="Jacobs-Sera D."/>
            <person name="Hatfull G.F."/>
        </authorList>
    </citation>
    <scope>NUCLEOTIDE SEQUENCE [LARGE SCALE GENOMIC DNA]</scope>
</reference>
<evidence type="ECO:0000313" key="1">
    <source>
        <dbReference type="EMBL" id="QDF15430.1"/>
    </source>
</evidence>